<comment type="subcellular location">
    <subcellularLocation>
        <location evidence="8">Cytoplasm</location>
    </subcellularLocation>
</comment>
<keyword evidence="2 8" id="KW-0963">Cytoplasm</keyword>
<dbReference type="NCBIfam" id="NF008805">
    <property type="entry name" value="PRK11824.1"/>
    <property type="match status" value="1"/>
</dbReference>
<dbReference type="SMART" id="SM00322">
    <property type="entry name" value="KH"/>
    <property type="match status" value="1"/>
</dbReference>
<keyword evidence="5 8" id="KW-0479">Metal-binding</keyword>
<evidence type="ECO:0000256" key="8">
    <source>
        <dbReference type="HAMAP-Rule" id="MF_01595"/>
    </source>
</evidence>
<feature type="region of interest" description="Disordered" evidence="9">
    <location>
        <begin position="705"/>
        <end position="780"/>
    </location>
</feature>
<evidence type="ECO:0000256" key="4">
    <source>
        <dbReference type="ARBA" id="ARBA00022695"/>
    </source>
</evidence>
<feature type="binding site" evidence="8">
    <location>
        <position position="495"/>
    </location>
    <ligand>
        <name>Mg(2+)</name>
        <dbReference type="ChEBI" id="CHEBI:18420"/>
    </ligand>
</feature>
<dbReference type="PIRSF" id="PIRSF005499">
    <property type="entry name" value="PNPase"/>
    <property type="match status" value="1"/>
</dbReference>
<reference evidence="11" key="2">
    <citation type="submission" date="2020-09" db="EMBL/GenBank/DDBJ databases">
        <authorList>
            <person name="Sun Q."/>
            <person name="Kim S."/>
        </authorList>
    </citation>
    <scope>NUCLEOTIDE SEQUENCE</scope>
    <source>
        <strain evidence="11">KCTC 12870</strain>
    </source>
</reference>
<dbReference type="SUPFAM" id="SSF46915">
    <property type="entry name" value="Polynucleotide phosphorylase/guanosine pentaphosphate synthase (PNPase/GPSI), domain 3"/>
    <property type="match status" value="1"/>
</dbReference>
<dbReference type="FunFam" id="3.30.1370.10:FF:000001">
    <property type="entry name" value="Polyribonucleotide nucleotidyltransferase"/>
    <property type="match status" value="1"/>
</dbReference>
<dbReference type="GO" id="GO:0005829">
    <property type="term" value="C:cytosol"/>
    <property type="evidence" value="ECO:0007669"/>
    <property type="project" value="UniProtKB-ARBA"/>
</dbReference>
<comment type="caution">
    <text evidence="11">The sequence shown here is derived from an EMBL/GenBank/DDBJ whole genome shotgun (WGS) entry which is preliminary data.</text>
</comment>
<evidence type="ECO:0000259" key="10">
    <source>
        <dbReference type="PROSITE" id="PS50126"/>
    </source>
</evidence>
<dbReference type="InterPro" id="IPR036456">
    <property type="entry name" value="PNPase_PH_RNA-bd_sf"/>
</dbReference>
<dbReference type="GO" id="GO:0006396">
    <property type="term" value="P:RNA processing"/>
    <property type="evidence" value="ECO:0007669"/>
    <property type="project" value="InterPro"/>
</dbReference>
<dbReference type="InterPro" id="IPR012162">
    <property type="entry name" value="PNPase"/>
</dbReference>
<dbReference type="InterPro" id="IPR003029">
    <property type="entry name" value="S1_domain"/>
</dbReference>
<dbReference type="HAMAP" id="MF_01595">
    <property type="entry name" value="PNPase"/>
    <property type="match status" value="1"/>
</dbReference>
<dbReference type="PROSITE" id="PS50126">
    <property type="entry name" value="S1"/>
    <property type="match status" value="1"/>
</dbReference>
<evidence type="ECO:0000256" key="5">
    <source>
        <dbReference type="ARBA" id="ARBA00022723"/>
    </source>
</evidence>
<name>A0A8J3GEZ7_9BACT</name>
<keyword evidence="3 8" id="KW-0808">Transferase</keyword>
<protein>
    <recommendedName>
        <fullName evidence="8">Polyribonucleotide nucleotidyltransferase</fullName>
        <ecNumber evidence="8">2.7.7.8</ecNumber>
    </recommendedName>
    <alternativeName>
        <fullName evidence="8">Polynucleotide phosphorylase</fullName>
        <shortName evidence="8">PNPase</shortName>
    </alternativeName>
</protein>
<dbReference type="GO" id="GO:0006402">
    <property type="term" value="P:mRNA catabolic process"/>
    <property type="evidence" value="ECO:0007669"/>
    <property type="project" value="UniProtKB-UniRule"/>
</dbReference>
<keyword evidence="12" id="KW-1185">Reference proteome</keyword>
<dbReference type="FunFam" id="3.30.230.70:FF:000002">
    <property type="entry name" value="Polyribonucleotide nucleotidyltransferase"/>
    <property type="match status" value="1"/>
</dbReference>
<dbReference type="AlphaFoldDB" id="A0A8J3GEZ7"/>
<feature type="domain" description="S1 motif" evidence="10">
    <location>
        <begin position="627"/>
        <end position="695"/>
    </location>
</feature>
<accession>A0A8J3GEZ7</accession>
<dbReference type="GO" id="GO:0000287">
    <property type="term" value="F:magnesium ion binding"/>
    <property type="evidence" value="ECO:0007669"/>
    <property type="project" value="UniProtKB-UniRule"/>
</dbReference>
<dbReference type="NCBIfam" id="TIGR03591">
    <property type="entry name" value="polynuc_phos"/>
    <property type="match status" value="1"/>
</dbReference>
<dbReference type="GO" id="GO:0000175">
    <property type="term" value="F:3'-5'-RNA exonuclease activity"/>
    <property type="evidence" value="ECO:0007669"/>
    <property type="project" value="TreeGrafter"/>
</dbReference>
<comment type="similarity">
    <text evidence="1 8">Belongs to the polyribonucleotide nucleotidyltransferase family.</text>
</comment>
<comment type="catalytic activity">
    <reaction evidence="8">
        <text>RNA(n+1) + phosphate = RNA(n) + a ribonucleoside 5'-diphosphate</text>
        <dbReference type="Rhea" id="RHEA:22096"/>
        <dbReference type="Rhea" id="RHEA-COMP:14527"/>
        <dbReference type="Rhea" id="RHEA-COMP:17342"/>
        <dbReference type="ChEBI" id="CHEBI:43474"/>
        <dbReference type="ChEBI" id="CHEBI:57930"/>
        <dbReference type="ChEBI" id="CHEBI:140395"/>
        <dbReference type="EC" id="2.7.7.8"/>
    </reaction>
</comment>
<evidence type="ECO:0000256" key="9">
    <source>
        <dbReference type="SAM" id="MobiDB-lite"/>
    </source>
</evidence>
<dbReference type="CDD" id="cd11363">
    <property type="entry name" value="RNase_PH_PNPase_1"/>
    <property type="match status" value="1"/>
</dbReference>
<dbReference type="Proteomes" id="UP000642829">
    <property type="component" value="Unassembled WGS sequence"/>
</dbReference>
<dbReference type="Pfam" id="PF00575">
    <property type="entry name" value="S1"/>
    <property type="match status" value="1"/>
</dbReference>
<dbReference type="PROSITE" id="PS50084">
    <property type="entry name" value="KH_TYPE_1"/>
    <property type="match status" value="1"/>
</dbReference>
<evidence type="ECO:0000256" key="3">
    <source>
        <dbReference type="ARBA" id="ARBA00022679"/>
    </source>
</evidence>
<dbReference type="InterPro" id="IPR015847">
    <property type="entry name" value="ExoRNase_PH_dom2"/>
</dbReference>
<dbReference type="Pfam" id="PF03726">
    <property type="entry name" value="PNPase"/>
    <property type="match status" value="1"/>
</dbReference>
<comment type="function">
    <text evidence="8">Involved in mRNA degradation. Catalyzes the phosphorolysis of single-stranded polyribonucleotides processively in the 3'- to 5'-direction.</text>
</comment>
<evidence type="ECO:0000313" key="12">
    <source>
        <dbReference type="Proteomes" id="UP000642829"/>
    </source>
</evidence>
<dbReference type="SUPFAM" id="SSF50249">
    <property type="entry name" value="Nucleic acid-binding proteins"/>
    <property type="match status" value="1"/>
</dbReference>
<dbReference type="EMBL" id="BMXG01000031">
    <property type="protein sequence ID" value="GHC13254.1"/>
    <property type="molecule type" value="Genomic_DNA"/>
</dbReference>
<evidence type="ECO:0000256" key="1">
    <source>
        <dbReference type="ARBA" id="ARBA00007404"/>
    </source>
</evidence>
<dbReference type="PANTHER" id="PTHR11252">
    <property type="entry name" value="POLYRIBONUCLEOTIDE NUCLEOTIDYLTRANSFERASE"/>
    <property type="match status" value="1"/>
</dbReference>
<reference evidence="11" key="1">
    <citation type="journal article" date="2014" name="Int. J. Syst. Evol. Microbiol.">
        <title>Complete genome sequence of Corynebacterium casei LMG S-19264T (=DSM 44701T), isolated from a smear-ripened cheese.</title>
        <authorList>
            <consortium name="US DOE Joint Genome Institute (JGI-PGF)"/>
            <person name="Walter F."/>
            <person name="Albersmeier A."/>
            <person name="Kalinowski J."/>
            <person name="Ruckert C."/>
        </authorList>
    </citation>
    <scope>NUCLEOTIDE SEQUENCE</scope>
    <source>
        <strain evidence="11">KCTC 12870</strain>
    </source>
</reference>
<dbReference type="InterPro" id="IPR027408">
    <property type="entry name" value="PNPase/RNase_PH_dom_sf"/>
</dbReference>
<comment type="cofactor">
    <cofactor evidence="8">
        <name>Mg(2+)</name>
        <dbReference type="ChEBI" id="CHEBI:18420"/>
    </cofactor>
</comment>
<dbReference type="SUPFAM" id="SSF55666">
    <property type="entry name" value="Ribonuclease PH domain 2-like"/>
    <property type="match status" value="2"/>
</dbReference>
<dbReference type="CDD" id="cd04472">
    <property type="entry name" value="S1_PNPase"/>
    <property type="match status" value="1"/>
</dbReference>
<dbReference type="SMART" id="SM00316">
    <property type="entry name" value="S1"/>
    <property type="match status" value="1"/>
</dbReference>
<dbReference type="SUPFAM" id="SSF54211">
    <property type="entry name" value="Ribosomal protein S5 domain 2-like"/>
    <property type="match status" value="2"/>
</dbReference>
<dbReference type="FunFam" id="2.40.50.140:FF:000189">
    <property type="entry name" value="Polyribonucleotide nucleotidyltransferase, putative"/>
    <property type="match status" value="1"/>
</dbReference>
<dbReference type="SUPFAM" id="SSF54791">
    <property type="entry name" value="Eukaryotic type KH-domain (KH-domain type I)"/>
    <property type="match status" value="1"/>
</dbReference>
<evidence type="ECO:0000313" key="11">
    <source>
        <dbReference type="EMBL" id="GHC13254.1"/>
    </source>
</evidence>
<dbReference type="Pfam" id="PF01138">
    <property type="entry name" value="RNase_PH"/>
    <property type="match status" value="2"/>
</dbReference>
<dbReference type="Gene3D" id="3.30.1370.10">
    <property type="entry name" value="K Homology domain, type 1"/>
    <property type="match status" value="1"/>
</dbReference>
<dbReference type="InterPro" id="IPR012340">
    <property type="entry name" value="NA-bd_OB-fold"/>
</dbReference>
<organism evidence="11 12">
    <name type="scientific">Cerasicoccus arenae</name>
    <dbReference type="NCBI Taxonomy" id="424488"/>
    <lineage>
        <taxon>Bacteria</taxon>
        <taxon>Pseudomonadati</taxon>
        <taxon>Verrucomicrobiota</taxon>
        <taxon>Opitutia</taxon>
        <taxon>Puniceicoccales</taxon>
        <taxon>Cerasicoccaceae</taxon>
        <taxon>Cerasicoccus</taxon>
    </lineage>
</organism>
<gene>
    <name evidence="8 11" type="primary">pnp</name>
    <name evidence="11" type="ORF">GCM10007047_33230</name>
</gene>
<proteinExistence type="inferred from homology"/>
<dbReference type="InterPro" id="IPR004088">
    <property type="entry name" value="KH_dom_type_1"/>
</dbReference>
<dbReference type="InterPro" id="IPR036612">
    <property type="entry name" value="KH_dom_type_1_sf"/>
</dbReference>
<feature type="compositionally biased region" description="Basic and acidic residues" evidence="9">
    <location>
        <begin position="715"/>
        <end position="780"/>
    </location>
</feature>
<feature type="binding site" evidence="8">
    <location>
        <position position="489"/>
    </location>
    <ligand>
        <name>Mg(2+)</name>
        <dbReference type="ChEBI" id="CHEBI:18420"/>
    </ligand>
</feature>
<dbReference type="GO" id="GO:0003723">
    <property type="term" value="F:RNA binding"/>
    <property type="evidence" value="ECO:0007669"/>
    <property type="project" value="UniProtKB-UniRule"/>
</dbReference>
<keyword evidence="4 8" id="KW-0548">Nucleotidyltransferase</keyword>
<dbReference type="InterPro" id="IPR036345">
    <property type="entry name" value="ExoRNase_PH_dom2_sf"/>
</dbReference>
<dbReference type="RefSeq" id="WP_189517372.1">
    <property type="nucleotide sequence ID" value="NZ_BMXG01000031.1"/>
</dbReference>
<sequence>MKQEHSVYIESLDITLGSGTIAKQANGAVTITKGETILFVSATAATSLRNPDQDFFPLTVDYRERFAAAGRFPGGYFKREGRPSEKEILTSRLCDRPLRPLFPKGFLYEVQVIGLLMATDLVNDPDVLMVNAASAACHCSDIPWNGPIGCIRLGEIDGEFVVNPTHEEMFESTLDLIYVGNEKEMMMIEGSADQLPEARFIEALEFSQNAIQPLIAAQKELAKLVGKKKKEFVLNKVQDDVLNVCREAVGEKMTAAVFQDKRSDRSAAVSALKDEAVAAVTAAKLVEESMVGPQVNMAFEVLQEELYRENILVNKKRVDGRGPEDLRAIHCETDVIPRVHGSSLFQRGETQGIVSLTLGTSKDSQDLDALTGGVKSKSFILHYNFPPFSVGECGRFIGPGRREIGHGALAERSLLAVLPGEDEFPYSIRLVSDIFESNGSTSMASVCGGTLSLMDAGVPISAPVAGISVGLVAKGDEYVILTDIIGAEDHFGDMDFKICGTKAGITGFQLDLKIAGISMEIAKEAIYRNKTARDNILDIMTASISSPNTELKPCAPRIEQVQIDPEKIGALIGPGGKNIKRIVEITGAQIDINDDNSGRVLIFASDGDAMKRAIQEVDLVTAEIEPNKTYKGIVRAIKEFGCFVECLPGKEGLVHVSELADFRVERVEDVCKLGDEILVKCVGIDDKGRVRLSRRAALCEAQGIPYESKQGGGDRGGDRGGRGGDRGGRGGDRGGRDGGRGRDDRGGRGRRDDDRPRREDRDDRPRRSDGDSGNDKPSEA</sequence>
<evidence type="ECO:0000256" key="2">
    <source>
        <dbReference type="ARBA" id="ARBA00022490"/>
    </source>
</evidence>
<keyword evidence="7 8" id="KW-0694">RNA-binding</keyword>
<dbReference type="PANTHER" id="PTHR11252:SF0">
    <property type="entry name" value="POLYRIBONUCLEOTIDE NUCLEOTIDYLTRANSFERASE 1, MITOCHONDRIAL"/>
    <property type="match status" value="1"/>
</dbReference>
<dbReference type="CDD" id="cd11364">
    <property type="entry name" value="RNase_PH_PNPase_2"/>
    <property type="match status" value="1"/>
</dbReference>
<dbReference type="Pfam" id="PF00013">
    <property type="entry name" value="KH_1"/>
    <property type="match status" value="1"/>
</dbReference>
<dbReference type="InterPro" id="IPR001247">
    <property type="entry name" value="ExoRNase_PH_dom1"/>
</dbReference>
<dbReference type="Pfam" id="PF03725">
    <property type="entry name" value="RNase_PH_C"/>
    <property type="match status" value="1"/>
</dbReference>
<dbReference type="FunFam" id="3.30.230.70:FF:000001">
    <property type="entry name" value="Polyribonucleotide nucleotidyltransferase"/>
    <property type="match status" value="1"/>
</dbReference>
<dbReference type="InterPro" id="IPR020568">
    <property type="entry name" value="Ribosomal_Su5_D2-typ_SF"/>
</dbReference>
<dbReference type="InterPro" id="IPR004087">
    <property type="entry name" value="KH_dom"/>
</dbReference>
<dbReference type="Gene3D" id="2.40.50.140">
    <property type="entry name" value="Nucleic acid-binding proteins"/>
    <property type="match status" value="1"/>
</dbReference>
<dbReference type="InterPro" id="IPR015848">
    <property type="entry name" value="PNPase_PH_RNA-bd_bac/org-type"/>
</dbReference>
<keyword evidence="6 8" id="KW-0460">Magnesium</keyword>
<dbReference type="GO" id="GO:0004654">
    <property type="term" value="F:polyribonucleotide nucleotidyltransferase activity"/>
    <property type="evidence" value="ECO:0007669"/>
    <property type="project" value="UniProtKB-UniRule"/>
</dbReference>
<dbReference type="EC" id="2.7.7.8" evidence="8"/>
<dbReference type="Gene3D" id="3.30.230.70">
    <property type="entry name" value="GHMP Kinase, N-terminal domain"/>
    <property type="match status" value="2"/>
</dbReference>
<evidence type="ECO:0000256" key="7">
    <source>
        <dbReference type="ARBA" id="ARBA00022884"/>
    </source>
</evidence>
<evidence type="ECO:0000256" key="6">
    <source>
        <dbReference type="ARBA" id="ARBA00022842"/>
    </source>
</evidence>
<dbReference type="CDD" id="cd02393">
    <property type="entry name" value="KH-I_PNPase"/>
    <property type="match status" value="1"/>
</dbReference>